<dbReference type="Proteomes" id="UP001500218">
    <property type="component" value="Unassembled WGS sequence"/>
</dbReference>
<keyword evidence="2" id="KW-1185">Reference proteome</keyword>
<gene>
    <name evidence="1" type="ORF">GCM10009682_38090</name>
</gene>
<reference evidence="2" key="1">
    <citation type="journal article" date="2019" name="Int. J. Syst. Evol. Microbiol.">
        <title>The Global Catalogue of Microorganisms (GCM) 10K type strain sequencing project: providing services to taxonomists for standard genome sequencing and annotation.</title>
        <authorList>
            <consortium name="The Broad Institute Genomics Platform"/>
            <consortium name="The Broad Institute Genome Sequencing Center for Infectious Disease"/>
            <person name="Wu L."/>
            <person name="Ma J."/>
        </authorList>
    </citation>
    <scope>NUCLEOTIDE SEQUENCE [LARGE SCALE GENOMIC DNA]</scope>
    <source>
        <strain evidence="2">JCM 13250</strain>
    </source>
</reference>
<name>A0ABP4YET3_9ACTN</name>
<evidence type="ECO:0000313" key="1">
    <source>
        <dbReference type="EMBL" id="GAA1813300.1"/>
    </source>
</evidence>
<evidence type="ECO:0000313" key="2">
    <source>
        <dbReference type="Proteomes" id="UP001500218"/>
    </source>
</evidence>
<organism evidence="1 2">
    <name type="scientific">Luedemannella flava</name>
    <dbReference type="NCBI Taxonomy" id="349316"/>
    <lineage>
        <taxon>Bacteria</taxon>
        <taxon>Bacillati</taxon>
        <taxon>Actinomycetota</taxon>
        <taxon>Actinomycetes</taxon>
        <taxon>Micromonosporales</taxon>
        <taxon>Micromonosporaceae</taxon>
        <taxon>Luedemannella</taxon>
    </lineage>
</organism>
<accession>A0ABP4YET3</accession>
<protein>
    <recommendedName>
        <fullName evidence="3">Ribulose-1,5-bisphosphate carboxylase/oxygenase large subunit</fullName>
    </recommendedName>
</protein>
<proteinExistence type="predicted"/>
<comment type="caution">
    <text evidence="1">The sequence shown here is derived from an EMBL/GenBank/DDBJ whole genome shotgun (WGS) entry which is preliminary data.</text>
</comment>
<evidence type="ECO:0008006" key="3">
    <source>
        <dbReference type="Google" id="ProtNLM"/>
    </source>
</evidence>
<sequence>MMTMPGDGMACPGARLPTKEPATAFSWPARWQAELDQAKIDFPGVTYTP</sequence>
<dbReference type="EMBL" id="BAAALT010000122">
    <property type="protein sequence ID" value="GAA1813300.1"/>
    <property type="molecule type" value="Genomic_DNA"/>
</dbReference>